<gene>
    <name evidence="1" type="ORF">SAMN05443574_11738</name>
</gene>
<protein>
    <submittedName>
        <fullName evidence="1">Uncharacterized protein</fullName>
    </submittedName>
</protein>
<dbReference type="Proteomes" id="UP000182573">
    <property type="component" value="Unassembled WGS sequence"/>
</dbReference>
<sequence>MDRGLSVYGDCPVGIDDHAVTAVIERDVAVGVRIGDARRQCIWIDCLAQRWEVLGRSPLRGRHGLYDRGDDGAVAIVRLYNGW</sequence>
<dbReference type="AlphaFoldDB" id="A0A1H2ZLP3"/>
<organism evidence="1 2">
    <name type="scientific">Haloarcula vallismortis</name>
    <name type="common">Halobacterium vallismortis</name>
    <dbReference type="NCBI Taxonomy" id="28442"/>
    <lineage>
        <taxon>Archaea</taxon>
        <taxon>Methanobacteriati</taxon>
        <taxon>Methanobacteriota</taxon>
        <taxon>Stenosarchaea group</taxon>
        <taxon>Halobacteria</taxon>
        <taxon>Halobacteriales</taxon>
        <taxon>Haloarculaceae</taxon>
        <taxon>Haloarcula</taxon>
    </lineage>
</organism>
<evidence type="ECO:0000313" key="2">
    <source>
        <dbReference type="Proteomes" id="UP000182573"/>
    </source>
</evidence>
<name>A0A1H2ZLP3_HALVA</name>
<evidence type="ECO:0000313" key="1">
    <source>
        <dbReference type="EMBL" id="SDX18281.1"/>
    </source>
</evidence>
<dbReference type="STRING" id="28442.SAMN05443574_11738"/>
<dbReference type="EMBL" id="FNOF01000017">
    <property type="protein sequence ID" value="SDX18281.1"/>
    <property type="molecule type" value="Genomic_DNA"/>
</dbReference>
<reference evidence="1 2" key="1">
    <citation type="submission" date="2016-10" db="EMBL/GenBank/DDBJ databases">
        <authorList>
            <person name="de Groot N.N."/>
        </authorList>
    </citation>
    <scope>NUCLEOTIDE SEQUENCE [LARGE SCALE GENOMIC DNA]</scope>
    <source>
        <strain evidence="1 2">DSM 3756</strain>
    </source>
</reference>
<accession>A0A1H2ZLP3</accession>
<proteinExistence type="predicted"/>